<sequence length="181" mass="20810">MILKPPRPLGEKSKTEKTPIINKIASTPVVKKERKKISLNLTFLQNFKYKHLITPILIGIAMVASLSFLIYQLTLLPTKDAKRISDTFLTRIEKGDIQGAYQLTTASYKSINTLKEFRSALEDFEPIDLSKKKVTKRNLVTVKDMSKSAIIMYKQDNYEIEVILFIEEDDWEVLSFKVLPL</sequence>
<dbReference type="EMBL" id="LBOV01000001">
    <property type="protein sequence ID" value="KKP44693.1"/>
    <property type="molecule type" value="Genomic_DNA"/>
</dbReference>
<evidence type="ECO:0000313" key="2">
    <source>
        <dbReference type="EMBL" id="KKP44693.1"/>
    </source>
</evidence>
<dbReference type="AlphaFoldDB" id="A0A0F9ZKH7"/>
<accession>A0A0F9ZKH7</accession>
<organism evidence="2 3">
    <name type="scientific">candidate division WS6 bacterium GW2011_GWC1_33_20</name>
    <dbReference type="NCBI Taxonomy" id="1619089"/>
    <lineage>
        <taxon>Bacteria</taxon>
        <taxon>Candidatus Dojkabacteria</taxon>
    </lineage>
</organism>
<keyword evidence="1" id="KW-1133">Transmembrane helix</keyword>
<reference evidence="2 3" key="1">
    <citation type="journal article" date="2015" name="Nature">
        <title>rRNA introns, odd ribosomes, and small enigmatic genomes across a large radiation of phyla.</title>
        <authorList>
            <person name="Brown C.T."/>
            <person name="Hug L.A."/>
            <person name="Thomas B.C."/>
            <person name="Sharon I."/>
            <person name="Castelle C.J."/>
            <person name="Singh A."/>
            <person name="Wilkins M.J."/>
            <person name="Williams K.H."/>
            <person name="Banfield J.F."/>
        </authorList>
    </citation>
    <scope>NUCLEOTIDE SEQUENCE [LARGE SCALE GENOMIC DNA]</scope>
</reference>
<comment type="caution">
    <text evidence="2">The sequence shown here is derived from an EMBL/GenBank/DDBJ whole genome shotgun (WGS) entry which is preliminary data.</text>
</comment>
<proteinExistence type="predicted"/>
<evidence type="ECO:0000313" key="3">
    <source>
        <dbReference type="Proteomes" id="UP000034302"/>
    </source>
</evidence>
<evidence type="ECO:0008006" key="4">
    <source>
        <dbReference type="Google" id="ProtNLM"/>
    </source>
</evidence>
<dbReference type="Proteomes" id="UP000034302">
    <property type="component" value="Unassembled WGS sequence"/>
</dbReference>
<gene>
    <name evidence="2" type="ORF">UR34_C0001G0039</name>
</gene>
<keyword evidence="1" id="KW-0472">Membrane</keyword>
<protein>
    <recommendedName>
        <fullName evidence="4">DUF4878 domain-containing protein</fullName>
    </recommendedName>
</protein>
<feature type="transmembrane region" description="Helical" evidence="1">
    <location>
        <begin position="52"/>
        <end position="73"/>
    </location>
</feature>
<evidence type="ECO:0000256" key="1">
    <source>
        <dbReference type="SAM" id="Phobius"/>
    </source>
</evidence>
<keyword evidence="1" id="KW-0812">Transmembrane</keyword>
<name>A0A0F9ZKH7_9BACT</name>